<evidence type="ECO:0000259" key="1">
    <source>
        <dbReference type="PROSITE" id="PS50011"/>
    </source>
</evidence>
<accession>A0ABR2L3X6</accession>
<dbReference type="InterPro" id="IPR011009">
    <property type="entry name" value="Kinase-like_dom_sf"/>
</dbReference>
<reference evidence="2 3" key="1">
    <citation type="submission" date="2024-04" db="EMBL/GenBank/DDBJ databases">
        <title>Tritrichomonas musculus Genome.</title>
        <authorList>
            <person name="Alves-Ferreira E."/>
            <person name="Grigg M."/>
            <person name="Lorenzi H."/>
            <person name="Galac M."/>
        </authorList>
    </citation>
    <scope>NUCLEOTIDE SEQUENCE [LARGE SCALE GENOMIC DNA]</scope>
    <source>
        <strain evidence="2 3">EAF2021</strain>
    </source>
</reference>
<evidence type="ECO:0000313" key="2">
    <source>
        <dbReference type="EMBL" id="KAK8897691.1"/>
    </source>
</evidence>
<feature type="domain" description="Protein kinase" evidence="1">
    <location>
        <begin position="13"/>
        <end position="292"/>
    </location>
</feature>
<protein>
    <recommendedName>
        <fullName evidence="1">Protein kinase domain-containing protein</fullName>
    </recommendedName>
</protein>
<dbReference type="Gene3D" id="1.10.510.10">
    <property type="entry name" value="Transferase(Phosphotransferase) domain 1"/>
    <property type="match status" value="1"/>
</dbReference>
<sequence>MFLSKLLVDINNFDIKDPAGNGQYGQVYKAIRKVDKKHKEEMQCAVKILLSDKMKNSDDQKHFHKEVMCQASLNHPAVLPLIGFTLPFMGKGDYAVITEFMPNNSLQKLIESVNKGQAPKNWETIKAINIFGIAAGMAYIHQHDIIHRDLKTENVMLDSNFYPKIADFGFSKVFEQGMEKQISQTLNVGTPVYMAPELLDDQHYDNTVDVFAYAIILYELTTLHKPYDDKKNLTTYNLFKFVKDGERPTIHNREIPDDYVELISRCWDGAPANRPSFITIVKGLMDFKDVYFDMGLIDEEVFDDYIDLVTKDLDFSKVPEEDDGAAK</sequence>
<keyword evidence="3" id="KW-1185">Reference proteome</keyword>
<dbReference type="SUPFAM" id="SSF56112">
    <property type="entry name" value="Protein kinase-like (PK-like)"/>
    <property type="match status" value="1"/>
</dbReference>
<gene>
    <name evidence="2" type="ORF">M9Y10_015656</name>
</gene>
<organism evidence="2 3">
    <name type="scientific">Tritrichomonas musculus</name>
    <dbReference type="NCBI Taxonomy" id="1915356"/>
    <lineage>
        <taxon>Eukaryota</taxon>
        <taxon>Metamonada</taxon>
        <taxon>Parabasalia</taxon>
        <taxon>Tritrichomonadida</taxon>
        <taxon>Tritrichomonadidae</taxon>
        <taxon>Tritrichomonas</taxon>
    </lineage>
</organism>
<dbReference type="InterPro" id="IPR001245">
    <property type="entry name" value="Ser-Thr/Tyr_kinase_cat_dom"/>
</dbReference>
<proteinExistence type="predicted"/>
<dbReference type="InterPro" id="IPR051681">
    <property type="entry name" value="Ser/Thr_Kinases-Pseudokinases"/>
</dbReference>
<dbReference type="SMART" id="SM00220">
    <property type="entry name" value="S_TKc"/>
    <property type="match status" value="1"/>
</dbReference>
<name>A0ABR2L3X6_9EUKA</name>
<dbReference type="Proteomes" id="UP001470230">
    <property type="component" value="Unassembled WGS sequence"/>
</dbReference>
<dbReference type="PROSITE" id="PS00108">
    <property type="entry name" value="PROTEIN_KINASE_ST"/>
    <property type="match status" value="1"/>
</dbReference>
<dbReference type="PRINTS" id="PR00109">
    <property type="entry name" value="TYRKINASE"/>
</dbReference>
<dbReference type="InterPro" id="IPR008271">
    <property type="entry name" value="Ser/Thr_kinase_AS"/>
</dbReference>
<dbReference type="PANTHER" id="PTHR44329">
    <property type="entry name" value="SERINE/THREONINE-PROTEIN KINASE TNNI3K-RELATED"/>
    <property type="match status" value="1"/>
</dbReference>
<dbReference type="Pfam" id="PF07714">
    <property type="entry name" value="PK_Tyr_Ser-Thr"/>
    <property type="match status" value="1"/>
</dbReference>
<dbReference type="EMBL" id="JAPFFF010000002">
    <property type="protein sequence ID" value="KAK8897691.1"/>
    <property type="molecule type" value="Genomic_DNA"/>
</dbReference>
<dbReference type="InterPro" id="IPR000719">
    <property type="entry name" value="Prot_kinase_dom"/>
</dbReference>
<dbReference type="PANTHER" id="PTHR44329:SF214">
    <property type="entry name" value="PROTEIN KINASE DOMAIN-CONTAINING PROTEIN"/>
    <property type="match status" value="1"/>
</dbReference>
<dbReference type="PROSITE" id="PS50011">
    <property type="entry name" value="PROTEIN_KINASE_DOM"/>
    <property type="match status" value="1"/>
</dbReference>
<evidence type="ECO:0000313" key="3">
    <source>
        <dbReference type="Proteomes" id="UP001470230"/>
    </source>
</evidence>
<comment type="caution">
    <text evidence="2">The sequence shown here is derived from an EMBL/GenBank/DDBJ whole genome shotgun (WGS) entry which is preliminary data.</text>
</comment>